<evidence type="ECO:0000313" key="2">
    <source>
        <dbReference type="EMBL" id="TDO19359.1"/>
    </source>
</evidence>
<comment type="caution">
    <text evidence="2">The sequence shown here is derived from an EMBL/GenBank/DDBJ whole genome shotgun (WGS) entry which is preliminary data.</text>
</comment>
<accession>A0A4V3C2V2</accession>
<dbReference type="Proteomes" id="UP000295499">
    <property type="component" value="Unassembled WGS sequence"/>
</dbReference>
<sequence>MKYIEEPDITLEMLINVGLIDVGTILYASSDNAVTAILNVDGSITLTLNGLTKKYPYPSGAARAIRGVSISGWVFWRVKENNQFIELLKIKKRYLDL</sequence>
<evidence type="ECO:0000259" key="1">
    <source>
        <dbReference type="Pfam" id="PF18755"/>
    </source>
</evidence>
<keyword evidence="3" id="KW-1185">Reference proteome</keyword>
<dbReference type="EMBL" id="SNWM01000007">
    <property type="protein sequence ID" value="TDO19359.1"/>
    <property type="molecule type" value="Genomic_DNA"/>
</dbReference>
<reference evidence="2 3" key="1">
    <citation type="submission" date="2019-03" db="EMBL/GenBank/DDBJ databases">
        <title>Genomic Encyclopedia of Archaeal and Bacterial Type Strains, Phase II (KMG-II): from individual species to whole genera.</title>
        <authorList>
            <person name="Goeker M."/>
        </authorList>
    </citation>
    <scope>NUCLEOTIDE SEQUENCE [LARGE SCALE GENOMIC DNA]</scope>
    <source>
        <strain evidence="2 3">DSM 19034</strain>
    </source>
</reference>
<protein>
    <recommendedName>
        <fullName evidence="1">RAMA domain-containing protein</fullName>
    </recommendedName>
</protein>
<name>A0A4V3C2V2_9SPHI</name>
<dbReference type="InterPro" id="IPR040843">
    <property type="entry name" value="RAMA"/>
</dbReference>
<proteinExistence type="predicted"/>
<feature type="domain" description="RAMA" evidence="1">
    <location>
        <begin position="6"/>
        <end position="95"/>
    </location>
</feature>
<organism evidence="2 3">
    <name type="scientific">Pedobacter duraquae</name>
    <dbReference type="NCBI Taxonomy" id="425511"/>
    <lineage>
        <taxon>Bacteria</taxon>
        <taxon>Pseudomonadati</taxon>
        <taxon>Bacteroidota</taxon>
        <taxon>Sphingobacteriia</taxon>
        <taxon>Sphingobacteriales</taxon>
        <taxon>Sphingobacteriaceae</taxon>
        <taxon>Pedobacter</taxon>
    </lineage>
</organism>
<dbReference type="RefSeq" id="WP_133559186.1">
    <property type="nucleotide sequence ID" value="NZ_SNWM01000007.1"/>
</dbReference>
<dbReference type="Pfam" id="PF18755">
    <property type="entry name" value="RAMA"/>
    <property type="match status" value="1"/>
</dbReference>
<gene>
    <name evidence="2" type="ORF">CLV32_4599</name>
</gene>
<evidence type="ECO:0000313" key="3">
    <source>
        <dbReference type="Proteomes" id="UP000295499"/>
    </source>
</evidence>
<dbReference type="OrthoDB" id="1441620at2"/>
<dbReference type="AlphaFoldDB" id="A0A4V3C2V2"/>